<evidence type="ECO:0000313" key="2">
    <source>
        <dbReference type="Proteomes" id="UP001500751"/>
    </source>
</evidence>
<evidence type="ECO:0000313" key="1">
    <source>
        <dbReference type="EMBL" id="GAA2023528.1"/>
    </source>
</evidence>
<dbReference type="PANTHER" id="PTHR43431:SF7">
    <property type="entry name" value="OXIDOREDUCTASE, SHORT CHAIN DEHYDROGENASE_REDUCTASE FAMILY (AFU_ORTHOLOGUE AFUA_5G14000)"/>
    <property type="match status" value="1"/>
</dbReference>
<dbReference type="InterPro" id="IPR036291">
    <property type="entry name" value="NAD(P)-bd_dom_sf"/>
</dbReference>
<dbReference type="PANTHER" id="PTHR43431">
    <property type="entry name" value="OXIDOREDUCTASE, SHORT CHAIN DEHYDROGENASE/REDUCTASE FAMILY (AFU_ORTHOLOGUE AFUA_5G14000)"/>
    <property type="match status" value="1"/>
</dbReference>
<dbReference type="SUPFAM" id="SSF51735">
    <property type="entry name" value="NAD(P)-binding Rossmann-fold domains"/>
    <property type="match status" value="1"/>
</dbReference>
<reference evidence="2" key="1">
    <citation type="journal article" date="2019" name="Int. J. Syst. Evol. Microbiol.">
        <title>The Global Catalogue of Microorganisms (GCM) 10K type strain sequencing project: providing services to taxonomists for standard genome sequencing and annotation.</title>
        <authorList>
            <consortium name="The Broad Institute Genomics Platform"/>
            <consortium name="The Broad Institute Genome Sequencing Center for Infectious Disease"/>
            <person name="Wu L."/>
            <person name="Ma J."/>
        </authorList>
    </citation>
    <scope>NUCLEOTIDE SEQUENCE [LARGE SCALE GENOMIC DNA]</scope>
    <source>
        <strain evidence="2">JCM 16014</strain>
    </source>
</reference>
<dbReference type="RefSeq" id="WP_344665369.1">
    <property type="nucleotide sequence ID" value="NZ_BAAAQN010000009.1"/>
</dbReference>
<keyword evidence="2" id="KW-1185">Reference proteome</keyword>
<accession>A0ABP5FCA8</accession>
<proteinExistence type="predicted"/>
<dbReference type="EMBL" id="BAAAQN010000009">
    <property type="protein sequence ID" value="GAA2023528.1"/>
    <property type="molecule type" value="Genomic_DNA"/>
</dbReference>
<gene>
    <name evidence="1" type="ORF">GCM10009839_21420</name>
</gene>
<name>A0ABP5FCA8_9ACTN</name>
<comment type="caution">
    <text evidence="1">The sequence shown here is derived from an EMBL/GenBank/DDBJ whole genome shotgun (WGS) entry which is preliminary data.</text>
</comment>
<dbReference type="PRINTS" id="PR00081">
    <property type="entry name" value="GDHRDH"/>
</dbReference>
<dbReference type="Proteomes" id="UP001500751">
    <property type="component" value="Unassembled WGS sequence"/>
</dbReference>
<sequence length="246" mass="25401">MAETLAEPLPGSTRGTAVVIGAGPGLGLSVARRFGDEGYAVALVSRSDRRHPDYLASLASVGIVAEAYVADVTDRGSVAAVLDRIRERFGAIDVLYYGPAIFDPAKMPTSIEHADADSARTAMESVYPALDVVAGVLPAMLERGSGGLLFAGGLSAVRPMPMMGALALSSAALRTYVTTLNEALVDSGVYAGIVTIGGLIEGGDIHAAVRAHRGDQVPTLDPAGIAETVWQLFAKRDKVEAVVVGL</sequence>
<dbReference type="Pfam" id="PF00106">
    <property type="entry name" value="adh_short"/>
    <property type="match status" value="1"/>
</dbReference>
<dbReference type="Gene3D" id="3.40.50.720">
    <property type="entry name" value="NAD(P)-binding Rossmann-like Domain"/>
    <property type="match status" value="1"/>
</dbReference>
<organism evidence="1 2">
    <name type="scientific">Catenulispora yoronensis</name>
    <dbReference type="NCBI Taxonomy" id="450799"/>
    <lineage>
        <taxon>Bacteria</taxon>
        <taxon>Bacillati</taxon>
        <taxon>Actinomycetota</taxon>
        <taxon>Actinomycetes</taxon>
        <taxon>Catenulisporales</taxon>
        <taxon>Catenulisporaceae</taxon>
        <taxon>Catenulispora</taxon>
    </lineage>
</organism>
<protein>
    <submittedName>
        <fullName evidence="1">SDR family NAD(P)-dependent oxidoreductase</fullName>
    </submittedName>
</protein>
<dbReference type="InterPro" id="IPR002347">
    <property type="entry name" value="SDR_fam"/>
</dbReference>